<evidence type="ECO:0000313" key="2">
    <source>
        <dbReference type="Proteomes" id="UP000007460"/>
    </source>
</evidence>
<name>D5BNQ6_PUNMI</name>
<keyword evidence="2" id="KW-1185">Reference proteome</keyword>
<gene>
    <name evidence="1" type="ordered locus">SAR116_0080</name>
</gene>
<dbReference type="KEGG" id="apb:SAR116_0080"/>
<dbReference type="EMBL" id="CP001751">
    <property type="protein sequence ID" value="ADE38323.1"/>
    <property type="molecule type" value="Genomic_DNA"/>
</dbReference>
<proteinExistence type="predicted"/>
<organism evidence="1 2">
    <name type="scientific">Puniceispirillum marinum (strain IMCC1322)</name>
    <dbReference type="NCBI Taxonomy" id="488538"/>
    <lineage>
        <taxon>Bacteria</taxon>
        <taxon>Pseudomonadati</taxon>
        <taxon>Pseudomonadota</taxon>
        <taxon>Alphaproteobacteria</taxon>
        <taxon>Candidatus Puniceispirillales</taxon>
        <taxon>Candidatus Puniceispirillaceae</taxon>
        <taxon>Candidatus Puniceispirillum</taxon>
    </lineage>
</organism>
<dbReference type="HOGENOM" id="CLU_1137316_0_0_5"/>
<evidence type="ECO:0000313" key="1">
    <source>
        <dbReference type="EMBL" id="ADE38323.1"/>
    </source>
</evidence>
<protein>
    <submittedName>
        <fullName evidence="1">Phosphonate ABC transporter, permease component</fullName>
    </submittedName>
</protein>
<dbReference type="STRING" id="488538.SAR116_0080"/>
<dbReference type="RefSeq" id="WP_013044953.1">
    <property type="nucleotide sequence ID" value="NC_014010.1"/>
</dbReference>
<reference evidence="1 2" key="1">
    <citation type="journal article" date="2010" name="J. Bacteriol.">
        <title>Complete genome sequence of "Candidatus Puniceispirillum marinum" IMCC1322, a representative of the SAR116 clade in the Alphaproteobacteria.</title>
        <authorList>
            <person name="Oh H.M."/>
            <person name="Kwon K.K."/>
            <person name="Kang I."/>
            <person name="Kang S.G."/>
            <person name="Lee J.H."/>
            <person name="Kim S.J."/>
            <person name="Cho J.C."/>
        </authorList>
    </citation>
    <scope>NUCLEOTIDE SEQUENCE [LARGE SCALE GENOMIC DNA]</scope>
    <source>
        <strain evidence="1 2">IMCC1322</strain>
    </source>
</reference>
<accession>D5BNQ6</accession>
<dbReference type="AlphaFoldDB" id="D5BNQ6"/>
<sequence>MIVLEKPNPEISRLLKAATAAKKTDIDIAIKYIIEALEIHKSENTCIDIPIIKKLADYERLRGNFIKSVKILQSTYRQIVEGEELVMKATYMSLIVSYVATLCRKEKRDGSAFETLGSQLWALGLASQGRLKNLIENNSFSDSEDFLTFITEEEKKLFFIDTLIKENLWKYDDEIITGHLLKTDHLLKTRMTDETLIIDSTAIMMDFLWTTNTKFQSTYTELEKQFVSRIDVAFTILCKAIKNE</sequence>
<dbReference type="Proteomes" id="UP000007460">
    <property type="component" value="Chromosome"/>
</dbReference>